<dbReference type="STRING" id="29730.A0A0D2QR99"/>
<dbReference type="Gramene" id="KJB09755">
    <property type="protein sequence ID" value="KJB09755"/>
    <property type="gene ID" value="B456_001G162200"/>
</dbReference>
<reference evidence="2 3" key="1">
    <citation type="journal article" date="2012" name="Nature">
        <title>Repeated polyploidization of Gossypium genomes and the evolution of spinnable cotton fibres.</title>
        <authorList>
            <person name="Paterson A.H."/>
            <person name="Wendel J.F."/>
            <person name="Gundlach H."/>
            <person name="Guo H."/>
            <person name="Jenkins J."/>
            <person name="Jin D."/>
            <person name="Llewellyn D."/>
            <person name="Showmaker K.C."/>
            <person name="Shu S."/>
            <person name="Udall J."/>
            <person name="Yoo M.J."/>
            <person name="Byers R."/>
            <person name="Chen W."/>
            <person name="Doron-Faigenboim A."/>
            <person name="Duke M.V."/>
            <person name="Gong L."/>
            <person name="Grimwood J."/>
            <person name="Grover C."/>
            <person name="Grupp K."/>
            <person name="Hu G."/>
            <person name="Lee T.H."/>
            <person name="Li J."/>
            <person name="Lin L."/>
            <person name="Liu T."/>
            <person name="Marler B.S."/>
            <person name="Page J.T."/>
            <person name="Roberts A.W."/>
            <person name="Romanel E."/>
            <person name="Sanders W.S."/>
            <person name="Szadkowski E."/>
            <person name="Tan X."/>
            <person name="Tang H."/>
            <person name="Xu C."/>
            <person name="Wang J."/>
            <person name="Wang Z."/>
            <person name="Zhang D."/>
            <person name="Zhang L."/>
            <person name="Ashrafi H."/>
            <person name="Bedon F."/>
            <person name="Bowers J.E."/>
            <person name="Brubaker C.L."/>
            <person name="Chee P.W."/>
            <person name="Das S."/>
            <person name="Gingle A.R."/>
            <person name="Haigler C.H."/>
            <person name="Harker D."/>
            <person name="Hoffmann L.V."/>
            <person name="Hovav R."/>
            <person name="Jones D.C."/>
            <person name="Lemke C."/>
            <person name="Mansoor S."/>
            <person name="ur Rahman M."/>
            <person name="Rainville L.N."/>
            <person name="Rambani A."/>
            <person name="Reddy U.K."/>
            <person name="Rong J.K."/>
            <person name="Saranga Y."/>
            <person name="Scheffler B.E."/>
            <person name="Scheffler J.A."/>
            <person name="Stelly D.M."/>
            <person name="Triplett B.A."/>
            <person name="Van Deynze A."/>
            <person name="Vaslin M.F."/>
            <person name="Waghmare V.N."/>
            <person name="Walford S.A."/>
            <person name="Wright R.J."/>
            <person name="Zaki E.A."/>
            <person name="Zhang T."/>
            <person name="Dennis E.S."/>
            <person name="Mayer K.F."/>
            <person name="Peterson D.G."/>
            <person name="Rokhsar D.S."/>
            <person name="Wang X."/>
            <person name="Schmutz J."/>
        </authorList>
    </citation>
    <scope>NUCLEOTIDE SEQUENCE [LARGE SCALE GENOMIC DNA]</scope>
</reference>
<dbReference type="Proteomes" id="UP000032304">
    <property type="component" value="Chromosome 1"/>
</dbReference>
<feature type="region of interest" description="Disordered" evidence="1">
    <location>
        <begin position="393"/>
        <end position="431"/>
    </location>
</feature>
<dbReference type="InterPro" id="IPR021109">
    <property type="entry name" value="Peptidase_aspartic_dom_sf"/>
</dbReference>
<evidence type="ECO:0000313" key="2">
    <source>
        <dbReference type="EMBL" id="KJB09755.1"/>
    </source>
</evidence>
<dbReference type="PANTHER" id="PTHR12917:SF18">
    <property type="entry name" value="DNA DAMAGE-INDUCIBLE PROTEIN 1-LIKE"/>
    <property type="match status" value="1"/>
</dbReference>
<dbReference type="eggNOG" id="KOG0017">
    <property type="taxonomic scope" value="Eukaryota"/>
</dbReference>
<dbReference type="Gene3D" id="2.40.70.10">
    <property type="entry name" value="Acid Proteases"/>
    <property type="match status" value="1"/>
</dbReference>
<dbReference type="Pfam" id="PF13975">
    <property type="entry name" value="gag-asp_proteas"/>
    <property type="match status" value="1"/>
</dbReference>
<dbReference type="EMBL" id="CM001740">
    <property type="protein sequence ID" value="KJB09755.1"/>
    <property type="molecule type" value="Genomic_DNA"/>
</dbReference>
<dbReference type="PANTHER" id="PTHR12917">
    <property type="entry name" value="ASPARTYL PROTEASE DDI-RELATED"/>
    <property type="match status" value="1"/>
</dbReference>
<dbReference type="AlphaFoldDB" id="A0A0D2QR99"/>
<dbReference type="PROSITE" id="PS51257">
    <property type="entry name" value="PROKAR_LIPOPROTEIN"/>
    <property type="match status" value="1"/>
</dbReference>
<name>A0A0D2QR99_GOSRA</name>
<evidence type="ECO:0000313" key="3">
    <source>
        <dbReference type="Proteomes" id="UP000032304"/>
    </source>
</evidence>
<gene>
    <name evidence="2" type="ORF">B456_001G162200</name>
</gene>
<sequence>MSSYRKNLPIALLAAACNLCENTDFIEGCTTVFFKRRKKETQLLFLVAPDAERPLRKDSPIPLGSSRKLFGQFCRILAYGDVISSQTCQVEFQSYFPFFSPEYLLPQSLHWTFDLSNLVANCQQSCCLELVGRHKGAAPKEMLQTWYQSLDSASRGCGKRCPLDTCQLFDKRPVKRFLKKCHRVSARLRLKELLAKPSIFFASPSLYRIDKSYPFSYFIFSAGFLNTFPRSKGAPGEHGLAIDAGLGYRYLTNPVSQLSVLFPFTEHFIDRGRPEVWNPEPKAFNGARSSKEGLRPTCSMSNSFSEWLIYRKQIKLALLPCILWVMKKLWWKPRVEDSSRQPITDWPEMKQELRKMFLPCNVQWLVQNALRREKVNNLASAITVAESLMDFKGSSDGADKNKNSKGKKKFSGKNDHEASTSKTNVDNKGKGKAEKLNALIAEEDEAPVEETTSRVNPLQLWNSIRQESRSDTRLMFVNVKVNGQVVREMVDTGATHNFLSDRIVARLGLRVDKGNSKMKAVNYEAKPIVRVAKIVPLQIGEWSGKFYLMLVPLDDFHFILGLELLWKTRVYVSPRRGGILKCDKSPCFVRGS</sequence>
<organism evidence="2 3">
    <name type="scientific">Gossypium raimondii</name>
    <name type="common">Peruvian cotton</name>
    <name type="synonym">Gossypium klotzschianum subsp. raimondii</name>
    <dbReference type="NCBI Taxonomy" id="29730"/>
    <lineage>
        <taxon>Eukaryota</taxon>
        <taxon>Viridiplantae</taxon>
        <taxon>Streptophyta</taxon>
        <taxon>Embryophyta</taxon>
        <taxon>Tracheophyta</taxon>
        <taxon>Spermatophyta</taxon>
        <taxon>Magnoliopsida</taxon>
        <taxon>eudicotyledons</taxon>
        <taxon>Gunneridae</taxon>
        <taxon>Pentapetalae</taxon>
        <taxon>rosids</taxon>
        <taxon>malvids</taxon>
        <taxon>Malvales</taxon>
        <taxon>Malvaceae</taxon>
        <taxon>Malvoideae</taxon>
        <taxon>Gossypium</taxon>
    </lineage>
</organism>
<proteinExistence type="predicted"/>
<dbReference type="CDD" id="cd00303">
    <property type="entry name" value="retropepsin_like"/>
    <property type="match status" value="1"/>
</dbReference>
<feature type="compositionally biased region" description="Basic and acidic residues" evidence="1">
    <location>
        <begin position="412"/>
        <end position="431"/>
    </location>
</feature>
<evidence type="ECO:0000256" key="1">
    <source>
        <dbReference type="SAM" id="MobiDB-lite"/>
    </source>
</evidence>
<keyword evidence="3" id="KW-1185">Reference proteome</keyword>
<dbReference type="SUPFAM" id="SSF50630">
    <property type="entry name" value="Acid proteases"/>
    <property type="match status" value="1"/>
</dbReference>
<protein>
    <submittedName>
        <fullName evidence="2">Uncharacterized protein</fullName>
    </submittedName>
</protein>
<accession>A0A0D2QR99</accession>